<evidence type="ECO:0000313" key="2">
    <source>
        <dbReference type="Proteomes" id="UP000008144"/>
    </source>
</evidence>
<keyword evidence="2" id="KW-1185">Reference proteome</keyword>
<dbReference type="EMBL" id="EAAA01000994">
    <property type="status" value="NOT_ANNOTATED_CDS"/>
    <property type="molecule type" value="Genomic_DNA"/>
</dbReference>
<sequence>LCFIQTHHLNITVSKLKCVYLVDPQINFGAFQGPAGDFSFRPNYHSRLSGSCKN</sequence>
<evidence type="ECO:0000313" key="1">
    <source>
        <dbReference type="Ensembl" id="ENSCINP00000030703.1"/>
    </source>
</evidence>
<dbReference type="Proteomes" id="UP000008144">
    <property type="component" value="Chromosome 12"/>
</dbReference>
<dbReference type="HOGENOM" id="CLU_3055530_0_0_1"/>
<dbReference type="InParanoid" id="H2XM21"/>
<dbReference type="AlphaFoldDB" id="H2XM21"/>
<proteinExistence type="predicted"/>
<reference evidence="1" key="2">
    <citation type="journal article" date="2008" name="Genome Biol.">
        <title>Improved genome assembly and evidence-based global gene model set for the chordate Ciona intestinalis: new insight into intron and operon populations.</title>
        <authorList>
            <person name="Satou Y."/>
            <person name="Mineta K."/>
            <person name="Ogasawara M."/>
            <person name="Sasakura Y."/>
            <person name="Shoguchi E."/>
            <person name="Ueno K."/>
            <person name="Yamada L."/>
            <person name="Matsumoto J."/>
            <person name="Wasserscheid J."/>
            <person name="Dewar K."/>
            <person name="Wiley G.B."/>
            <person name="Macmil S.L."/>
            <person name="Roe B.A."/>
            <person name="Zeller R.W."/>
            <person name="Hastings K.E."/>
            <person name="Lemaire P."/>
            <person name="Lindquist E."/>
            <person name="Endo T."/>
            <person name="Hotta K."/>
            <person name="Inaba K."/>
        </authorList>
    </citation>
    <scope>NUCLEOTIDE SEQUENCE [LARGE SCALE GENOMIC DNA]</scope>
    <source>
        <strain evidence="1">wild type</strain>
    </source>
</reference>
<organism evidence="1 2">
    <name type="scientific">Ciona intestinalis</name>
    <name type="common">Transparent sea squirt</name>
    <name type="synonym">Ascidia intestinalis</name>
    <dbReference type="NCBI Taxonomy" id="7719"/>
    <lineage>
        <taxon>Eukaryota</taxon>
        <taxon>Metazoa</taxon>
        <taxon>Chordata</taxon>
        <taxon>Tunicata</taxon>
        <taxon>Ascidiacea</taxon>
        <taxon>Phlebobranchia</taxon>
        <taxon>Cionidae</taxon>
        <taxon>Ciona</taxon>
    </lineage>
</organism>
<name>H2XM21_CIOIN</name>
<dbReference type="Ensembl" id="ENSCINT00000034086.1">
    <property type="protein sequence ID" value="ENSCINP00000030703.1"/>
    <property type="gene ID" value="ENSCING00000024386.1"/>
</dbReference>
<accession>H2XM21</accession>
<reference evidence="1" key="4">
    <citation type="submission" date="2025-09" db="UniProtKB">
        <authorList>
            <consortium name="Ensembl"/>
        </authorList>
    </citation>
    <scope>IDENTIFICATION</scope>
</reference>
<reference evidence="1" key="3">
    <citation type="submission" date="2025-08" db="UniProtKB">
        <authorList>
            <consortium name="Ensembl"/>
        </authorList>
    </citation>
    <scope>IDENTIFICATION</scope>
</reference>
<reference evidence="2" key="1">
    <citation type="journal article" date="2002" name="Science">
        <title>The draft genome of Ciona intestinalis: insights into chordate and vertebrate origins.</title>
        <authorList>
            <person name="Dehal P."/>
            <person name="Satou Y."/>
            <person name="Campbell R.K."/>
            <person name="Chapman J."/>
            <person name="Degnan B."/>
            <person name="De Tomaso A."/>
            <person name="Davidson B."/>
            <person name="Di Gregorio A."/>
            <person name="Gelpke M."/>
            <person name="Goodstein D.M."/>
            <person name="Harafuji N."/>
            <person name="Hastings K.E."/>
            <person name="Ho I."/>
            <person name="Hotta K."/>
            <person name="Huang W."/>
            <person name="Kawashima T."/>
            <person name="Lemaire P."/>
            <person name="Martinez D."/>
            <person name="Meinertzhagen I.A."/>
            <person name="Necula S."/>
            <person name="Nonaka M."/>
            <person name="Putnam N."/>
            <person name="Rash S."/>
            <person name="Saiga H."/>
            <person name="Satake M."/>
            <person name="Terry A."/>
            <person name="Yamada L."/>
            <person name="Wang H.G."/>
            <person name="Awazu S."/>
            <person name="Azumi K."/>
            <person name="Boore J."/>
            <person name="Branno M."/>
            <person name="Chin-Bow S."/>
            <person name="DeSantis R."/>
            <person name="Doyle S."/>
            <person name="Francino P."/>
            <person name="Keys D.N."/>
            <person name="Haga S."/>
            <person name="Hayashi H."/>
            <person name="Hino K."/>
            <person name="Imai K.S."/>
            <person name="Inaba K."/>
            <person name="Kano S."/>
            <person name="Kobayashi K."/>
            <person name="Kobayashi M."/>
            <person name="Lee B.I."/>
            <person name="Makabe K.W."/>
            <person name="Manohar C."/>
            <person name="Matassi G."/>
            <person name="Medina M."/>
            <person name="Mochizuki Y."/>
            <person name="Mount S."/>
            <person name="Morishita T."/>
            <person name="Miura S."/>
            <person name="Nakayama A."/>
            <person name="Nishizaka S."/>
            <person name="Nomoto H."/>
            <person name="Ohta F."/>
            <person name="Oishi K."/>
            <person name="Rigoutsos I."/>
            <person name="Sano M."/>
            <person name="Sasaki A."/>
            <person name="Sasakura Y."/>
            <person name="Shoguchi E."/>
            <person name="Shin-i T."/>
            <person name="Spagnuolo A."/>
            <person name="Stainier D."/>
            <person name="Suzuki M.M."/>
            <person name="Tassy O."/>
            <person name="Takatori N."/>
            <person name="Tokuoka M."/>
            <person name="Yagi K."/>
            <person name="Yoshizaki F."/>
            <person name="Wada S."/>
            <person name="Zhang C."/>
            <person name="Hyatt P.D."/>
            <person name="Larimer F."/>
            <person name="Detter C."/>
            <person name="Doggett N."/>
            <person name="Glavina T."/>
            <person name="Hawkins T."/>
            <person name="Richardson P."/>
            <person name="Lucas S."/>
            <person name="Kohara Y."/>
            <person name="Levine M."/>
            <person name="Satoh N."/>
            <person name="Rokhsar D.S."/>
        </authorList>
    </citation>
    <scope>NUCLEOTIDE SEQUENCE [LARGE SCALE GENOMIC DNA]</scope>
</reference>
<protein>
    <submittedName>
        <fullName evidence="1">Uncharacterized protein</fullName>
    </submittedName>
</protein>